<dbReference type="GO" id="GO:0031419">
    <property type="term" value="F:cobalamin binding"/>
    <property type="evidence" value="ECO:0007669"/>
    <property type="project" value="InterPro"/>
</dbReference>
<dbReference type="EMBL" id="BCNV01000001">
    <property type="protein sequence ID" value="GAS80933.1"/>
    <property type="molecule type" value="Genomic_DNA"/>
</dbReference>
<dbReference type="RefSeq" id="WP_062833728.1">
    <property type="nucleotide sequence ID" value="NZ_BCNV01000001.1"/>
</dbReference>
<dbReference type="InterPro" id="IPR006158">
    <property type="entry name" value="Cobalamin-bd"/>
</dbReference>
<reference evidence="3" key="2">
    <citation type="submission" date="2016-01" db="EMBL/GenBank/DDBJ databases">
        <title>Draft Genome Sequence of Paenibacillus amylolyticus Heshi-A3 that Was Isolated from Fermented Rice Bran with Aging Salted Mackerel, Which Was Named Heshiko as Traditional Fermented Seafood in Japan.</title>
        <authorList>
            <person name="Akuzawa S."/>
            <person name="Nakagawa J."/>
            <person name="Kanekatsu T."/>
            <person name="Kubota E."/>
            <person name="Ohtake R."/>
            <person name="Suzuki T."/>
            <person name="Kanesaki Y."/>
        </authorList>
    </citation>
    <scope>NUCLEOTIDE SEQUENCE [LARGE SCALE GENOMIC DNA]</scope>
    <source>
        <strain evidence="3">Heshi-A3</strain>
    </source>
</reference>
<dbReference type="Proteomes" id="UP000069697">
    <property type="component" value="Unassembled WGS sequence"/>
</dbReference>
<gene>
    <name evidence="2" type="ORF">PAHA3_1007</name>
</gene>
<dbReference type="PROSITE" id="PS51332">
    <property type="entry name" value="B12_BINDING"/>
    <property type="match status" value="1"/>
</dbReference>
<dbReference type="Gene3D" id="1.10.1240.10">
    <property type="entry name" value="Methionine synthase domain"/>
    <property type="match status" value="1"/>
</dbReference>
<name>A0A100VJB5_PAEAM</name>
<evidence type="ECO:0000313" key="2">
    <source>
        <dbReference type="EMBL" id="GAS80933.1"/>
    </source>
</evidence>
<proteinExistence type="predicted"/>
<dbReference type="Gene3D" id="3.40.50.280">
    <property type="entry name" value="Cobalamin-binding domain"/>
    <property type="match status" value="1"/>
</dbReference>
<dbReference type="Pfam" id="PF02607">
    <property type="entry name" value="B12-binding_2"/>
    <property type="match status" value="1"/>
</dbReference>
<dbReference type="InterPro" id="IPR036724">
    <property type="entry name" value="Cobalamin-bd_sf"/>
</dbReference>
<reference evidence="2 3" key="1">
    <citation type="journal article" date="2016" name="Genome Announc.">
        <title>Draft Genome Sequence of Paenibacillus amylolyticus Heshi-A3, Isolated from Fermented Rice Bran in a Japanese Fermented Seafood Dish.</title>
        <authorList>
            <person name="Akuzawa S."/>
            <person name="Nagaoka J."/>
            <person name="Kanekatsu M."/>
            <person name="Kubota E."/>
            <person name="Ohtake R."/>
            <person name="Suzuki T."/>
            <person name="Kanesaki Y."/>
        </authorList>
    </citation>
    <scope>NUCLEOTIDE SEQUENCE [LARGE SCALE GENOMIC DNA]</scope>
    <source>
        <strain evidence="2 3">Heshi-A3</strain>
    </source>
</reference>
<comment type="caution">
    <text evidence="2">The sequence shown here is derived from an EMBL/GenBank/DDBJ whole genome shotgun (WGS) entry which is preliminary data.</text>
</comment>
<organism evidence="2 3">
    <name type="scientific">Paenibacillus amylolyticus</name>
    <dbReference type="NCBI Taxonomy" id="1451"/>
    <lineage>
        <taxon>Bacteria</taxon>
        <taxon>Bacillati</taxon>
        <taxon>Bacillota</taxon>
        <taxon>Bacilli</taxon>
        <taxon>Bacillales</taxon>
        <taxon>Paenibacillaceae</taxon>
        <taxon>Paenibacillus</taxon>
    </lineage>
</organism>
<accession>A0A100VJB5</accession>
<protein>
    <submittedName>
        <fullName evidence="2">Methionine synthase</fullName>
    </submittedName>
</protein>
<dbReference type="SUPFAM" id="SSF52242">
    <property type="entry name" value="Cobalamin (vitamin B12)-binding domain"/>
    <property type="match status" value="1"/>
</dbReference>
<evidence type="ECO:0000259" key="1">
    <source>
        <dbReference type="PROSITE" id="PS51332"/>
    </source>
</evidence>
<sequence>MSHQEAGERLLQESGNLADKITEKQYLRQPDLLERFGENGKMRTKQDSQYSLNYLAESALVQSPGLFTHYIAWLKVLLEGYQVSQEDLAINLNLIKETLEEEFDHPSKALLLDYLEMGIYRTTQMESQAGYINESMPYGEAAQSYLQCLLENKRKEAFEIIEAQLEAGVTIRDIYRYIFQPTQYEVGRLWQCHRISVGQEHFCTAATQSFISRLYSRWLIHTGQDKRLVATCVGSEQHEIGLRMLTDVFEMEGWDTHYLGANVPNGSVVEAIERHQGDVVAISVTMTYHLHLAKELIHLIRHHPSTAHVKIMVGGYPFNIDQELWKTIGADGYAPGADEAVAVAEQLLAQPATCNHLDMVRD</sequence>
<feature type="domain" description="B12-binding" evidence="1">
    <location>
        <begin position="225"/>
        <end position="358"/>
    </location>
</feature>
<dbReference type="InterPro" id="IPR036594">
    <property type="entry name" value="Meth_synthase_dom"/>
</dbReference>
<dbReference type="InterPro" id="IPR003759">
    <property type="entry name" value="Cbl-bd_cap"/>
</dbReference>
<dbReference type="CDD" id="cd02067">
    <property type="entry name" value="B12-binding"/>
    <property type="match status" value="1"/>
</dbReference>
<dbReference type="Pfam" id="PF02310">
    <property type="entry name" value="B12-binding"/>
    <property type="match status" value="1"/>
</dbReference>
<evidence type="ECO:0000313" key="3">
    <source>
        <dbReference type="Proteomes" id="UP000069697"/>
    </source>
</evidence>
<dbReference type="GO" id="GO:0046872">
    <property type="term" value="F:metal ion binding"/>
    <property type="evidence" value="ECO:0007669"/>
    <property type="project" value="InterPro"/>
</dbReference>
<dbReference type="AlphaFoldDB" id="A0A100VJB5"/>